<dbReference type="EMBL" id="CAJPDT010000070">
    <property type="protein sequence ID" value="CAF9933345.1"/>
    <property type="molecule type" value="Genomic_DNA"/>
</dbReference>
<sequence length="314" mass="33930">MSRFAVLVLLAHCTILVPALSIPLQLPVNASVPSLTTPANATTLKAQSVIPGFDVSFNWLPMLNIGPEDAYLCAINFMYELSSIDWEEVVPSGGEAFSKEVNGLKIVFESLAKPEDRVQLQNKHLVIGLVSLMNKMASKSSYCTSRATLYMYRKLIGHLAIGRWPSSAAAKGVEVVTSITGPSTKLSSSGNLTAVQEIVDPEDSDIVISYEMLGESISCQTLLDAALNGLAKSAPAGNDYRCRDFGGFSSSGEVAYSISGNPPGTTRFLMTYSFVRTSLKLLPARLYGERNCGEVKFDFFYRGEEIGGGTFYLS</sequence>
<reference evidence="2" key="1">
    <citation type="submission" date="2021-03" db="EMBL/GenBank/DDBJ databases">
        <authorList>
            <person name="Tagirdzhanova G."/>
        </authorList>
    </citation>
    <scope>NUCLEOTIDE SEQUENCE</scope>
</reference>
<gene>
    <name evidence="2" type="ORF">IMSHALPRED_009320</name>
</gene>
<dbReference type="Proteomes" id="UP000664534">
    <property type="component" value="Unassembled WGS sequence"/>
</dbReference>
<comment type="caution">
    <text evidence="2">The sequence shown here is derived from an EMBL/GenBank/DDBJ whole genome shotgun (WGS) entry which is preliminary data.</text>
</comment>
<keyword evidence="3" id="KW-1185">Reference proteome</keyword>
<organism evidence="2 3">
    <name type="scientific">Imshaugia aleurites</name>
    <dbReference type="NCBI Taxonomy" id="172621"/>
    <lineage>
        <taxon>Eukaryota</taxon>
        <taxon>Fungi</taxon>
        <taxon>Dikarya</taxon>
        <taxon>Ascomycota</taxon>
        <taxon>Pezizomycotina</taxon>
        <taxon>Lecanoromycetes</taxon>
        <taxon>OSLEUM clade</taxon>
        <taxon>Lecanoromycetidae</taxon>
        <taxon>Lecanorales</taxon>
        <taxon>Lecanorineae</taxon>
        <taxon>Parmeliaceae</taxon>
        <taxon>Imshaugia</taxon>
    </lineage>
</organism>
<feature type="chain" id="PRO_5034278118" evidence="1">
    <location>
        <begin position="22"/>
        <end position="314"/>
    </location>
</feature>
<dbReference type="OrthoDB" id="5413169at2759"/>
<dbReference type="AlphaFoldDB" id="A0A8H3G073"/>
<proteinExistence type="predicted"/>
<accession>A0A8H3G073</accession>
<evidence type="ECO:0000313" key="2">
    <source>
        <dbReference type="EMBL" id="CAF9933345.1"/>
    </source>
</evidence>
<name>A0A8H3G073_9LECA</name>
<keyword evidence="1" id="KW-0732">Signal</keyword>
<evidence type="ECO:0000313" key="3">
    <source>
        <dbReference type="Proteomes" id="UP000664534"/>
    </source>
</evidence>
<evidence type="ECO:0000256" key="1">
    <source>
        <dbReference type="SAM" id="SignalP"/>
    </source>
</evidence>
<feature type="signal peptide" evidence="1">
    <location>
        <begin position="1"/>
        <end position="21"/>
    </location>
</feature>
<protein>
    <submittedName>
        <fullName evidence="2">Uncharacterized protein</fullName>
    </submittedName>
</protein>